<gene>
    <name evidence="2" type="ordered locus">CA2559_10918</name>
</gene>
<name>A3U9Q6_CROAH</name>
<dbReference type="RefSeq" id="WP_013187923.1">
    <property type="nucleotide sequence ID" value="NC_014230.1"/>
</dbReference>
<dbReference type="STRING" id="216432.CA2559_10918"/>
<dbReference type="GO" id="GO:0071949">
    <property type="term" value="F:FAD binding"/>
    <property type="evidence" value="ECO:0007669"/>
    <property type="project" value="InterPro"/>
</dbReference>
<reference evidence="2 3" key="1">
    <citation type="journal article" date="2010" name="J. Bacteriol.">
        <title>The complete genome sequence of Croceibacter atlanticus HTCC2559T.</title>
        <authorList>
            <person name="Oh H.M."/>
            <person name="Kang I."/>
            <person name="Ferriera S."/>
            <person name="Giovannoni S.J."/>
            <person name="Cho J.C."/>
        </authorList>
    </citation>
    <scope>NUCLEOTIDE SEQUENCE [LARGE SCALE GENOMIC DNA]</scope>
    <source>
        <strain evidence="3">ATCC BAA-628 / HTCC2559 / KCTC 12090</strain>
    </source>
</reference>
<sequence length="374" mass="41762">MINEKIGILGGGLSGLTAAIHLALKGKDVTLIEKESYPHHKVCGEYVSNEVKPYLAQLGVTFKDVSIKNINVLQWSTHKGKQVQVNLPLGGFGISRYMLDFILYKRALDLGVTVITDTVVSVNFESDVLKVSTLTQHEMIFKYVIGAFGKRSTLDKILQRKFIEKKSKWLAVKAHYKTTGFNENCVQLHNFKGGYCGLSMVEDNAVNCCYLTTYKSFKTVKGIAKFNASIISENPNMAQFFNTSKMSFEAPLTIAQVSFQKKSIVQEHILMVGDSAGLIHPLCGNGMAMAIHSAKLVSETLLKGDITTWERRDIEEHYIKTWKKTFSKRLAFGSVLQHILLNNSLSKIASITIARMPWLLQKIIKTTHGKPLSL</sequence>
<dbReference type="InterPro" id="IPR002938">
    <property type="entry name" value="FAD-bd"/>
</dbReference>
<dbReference type="Proteomes" id="UP000002297">
    <property type="component" value="Chromosome"/>
</dbReference>
<feature type="domain" description="FAD-binding" evidence="1">
    <location>
        <begin position="6"/>
        <end position="297"/>
    </location>
</feature>
<proteinExistence type="predicted"/>
<dbReference type="PRINTS" id="PR00420">
    <property type="entry name" value="RNGMNOXGNASE"/>
</dbReference>
<dbReference type="EMBL" id="CP002046">
    <property type="protein sequence ID" value="EAP86542.1"/>
    <property type="molecule type" value="Genomic_DNA"/>
</dbReference>
<dbReference type="HOGENOM" id="CLU_024648_5_3_10"/>
<dbReference type="PANTHER" id="PTHR42685:SF22">
    <property type="entry name" value="CONDITIONED MEDIUM FACTOR RECEPTOR 1"/>
    <property type="match status" value="1"/>
</dbReference>
<accession>A3U9Q6</accession>
<evidence type="ECO:0000313" key="3">
    <source>
        <dbReference type="Proteomes" id="UP000002297"/>
    </source>
</evidence>
<dbReference type="eggNOG" id="COG0644">
    <property type="taxonomic scope" value="Bacteria"/>
</dbReference>
<dbReference type="AlphaFoldDB" id="A3U9Q6"/>
<keyword evidence="3" id="KW-1185">Reference proteome</keyword>
<dbReference type="InterPro" id="IPR036188">
    <property type="entry name" value="FAD/NAD-bd_sf"/>
</dbReference>
<evidence type="ECO:0000313" key="2">
    <source>
        <dbReference type="EMBL" id="EAP86542.1"/>
    </source>
</evidence>
<dbReference type="KEGG" id="cat:CA2559_10918"/>
<evidence type="ECO:0000259" key="1">
    <source>
        <dbReference type="Pfam" id="PF01494"/>
    </source>
</evidence>
<dbReference type="PANTHER" id="PTHR42685">
    <property type="entry name" value="GERANYLGERANYL DIPHOSPHATE REDUCTASE"/>
    <property type="match status" value="1"/>
</dbReference>
<dbReference type="GeneID" id="89453915"/>
<dbReference type="OrthoDB" id="1142316at2"/>
<protein>
    <submittedName>
        <fullName evidence="2">Putative oxidoreductase</fullName>
    </submittedName>
</protein>
<dbReference type="Pfam" id="PF01494">
    <property type="entry name" value="FAD_binding_3"/>
    <property type="match status" value="1"/>
</dbReference>
<dbReference type="Gene3D" id="3.50.50.60">
    <property type="entry name" value="FAD/NAD(P)-binding domain"/>
    <property type="match status" value="1"/>
</dbReference>
<dbReference type="SUPFAM" id="SSF51905">
    <property type="entry name" value="FAD/NAD(P)-binding domain"/>
    <property type="match status" value="1"/>
</dbReference>
<organism evidence="2 3">
    <name type="scientific">Croceibacter atlanticus (strain ATCC BAA-628 / JCM 21780 / CIP 108009 / IAM 15332 / KCTC 12090 / HTCC2559)</name>
    <dbReference type="NCBI Taxonomy" id="216432"/>
    <lineage>
        <taxon>Bacteria</taxon>
        <taxon>Pseudomonadati</taxon>
        <taxon>Bacteroidota</taxon>
        <taxon>Flavobacteriia</taxon>
        <taxon>Flavobacteriales</taxon>
        <taxon>Flavobacteriaceae</taxon>
        <taxon>Croceibacter</taxon>
    </lineage>
</organism>
<dbReference type="InterPro" id="IPR050407">
    <property type="entry name" value="Geranylgeranyl_reductase"/>
</dbReference>